<evidence type="ECO:0000259" key="11">
    <source>
        <dbReference type="PROSITE" id="PS51198"/>
    </source>
</evidence>
<dbReference type="GO" id="GO:0003677">
    <property type="term" value="F:DNA binding"/>
    <property type="evidence" value="ECO:0007669"/>
    <property type="project" value="InterPro"/>
</dbReference>
<protein>
    <recommendedName>
        <fullName evidence="7">DNA 3'-5' helicase</fullName>
        <ecNumber evidence="7">5.6.2.4</ecNumber>
    </recommendedName>
    <alternativeName>
        <fullName evidence="8">DNA 3'-5' helicase II</fullName>
    </alternativeName>
</protein>
<evidence type="ECO:0000256" key="1">
    <source>
        <dbReference type="ARBA" id="ARBA00022741"/>
    </source>
</evidence>
<dbReference type="EC" id="5.6.2.4" evidence="7"/>
<dbReference type="Pfam" id="PF13361">
    <property type="entry name" value="UvrD_C"/>
    <property type="match status" value="1"/>
</dbReference>
<dbReference type="KEGG" id="tbd:Tbd_0033"/>
<dbReference type="InterPro" id="IPR000212">
    <property type="entry name" value="DNA_helicase_UvrD/REP"/>
</dbReference>
<dbReference type="EMBL" id="CP000116">
    <property type="protein sequence ID" value="AAZ95986.1"/>
    <property type="molecule type" value="Genomic_DNA"/>
</dbReference>
<keyword evidence="5" id="KW-0413">Isomerase</keyword>
<evidence type="ECO:0000256" key="9">
    <source>
        <dbReference type="ARBA" id="ARBA00048988"/>
    </source>
</evidence>
<dbReference type="Pfam" id="PF00580">
    <property type="entry name" value="UvrD-helicase"/>
    <property type="match status" value="1"/>
</dbReference>
<gene>
    <name evidence="13" type="ordered locus">Tbd_0033</name>
</gene>
<feature type="domain" description="UvrD-like helicase ATP-binding" evidence="11">
    <location>
        <begin position="1"/>
        <end position="470"/>
    </location>
</feature>
<dbReference type="Gene3D" id="1.10.486.10">
    <property type="entry name" value="PCRA, domain 4"/>
    <property type="match status" value="1"/>
</dbReference>
<feature type="domain" description="UvrD-like helicase C-terminal" evidence="12">
    <location>
        <begin position="471"/>
        <end position="786"/>
    </location>
</feature>
<dbReference type="GO" id="GO:0000725">
    <property type="term" value="P:recombinational repair"/>
    <property type="evidence" value="ECO:0007669"/>
    <property type="project" value="TreeGrafter"/>
</dbReference>
<keyword evidence="14" id="KW-1185">Reference proteome</keyword>
<evidence type="ECO:0000256" key="8">
    <source>
        <dbReference type="ARBA" id="ARBA00034923"/>
    </source>
</evidence>
<dbReference type="PANTHER" id="PTHR11070">
    <property type="entry name" value="UVRD / RECB / PCRA DNA HELICASE FAMILY MEMBER"/>
    <property type="match status" value="1"/>
</dbReference>
<evidence type="ECO:0000256" key="2">
    <source>
        <dbReference type="ARBA" id="ARBA00022801"/>
    </source>
</evidence>
<dbReference type="InterPro" id="IPR038726">
    <property type="entry name" value="PDDEXK_AddAB-type"/>
</dbReference>
<evidence type="ECO:0000256" key="10">
    <source>
        <dbReference type="PROSITE-ProRule" id="PRU00560"/>
    </source>
</evidence>
<dbReference type="Proteomes" id="UP000008291">
    <property type="component" value="Chromosome"/>
</dbReference>
<evidence type="ECO:0000256" key="5">
    <source>
        <dbReference type="ARBA" id="ARBA00023235"/>
    </source>
</evidence>
<dbReference type="Gene3D" id="3.40.50.300">
    <property type="entry name" value="P-loop containing nucleotide triphosphate hydrolases"/>
    <property type="match status" value="3"/>
</dbReference>
<dbReference type="GO" id="GO:0043138">
    <property type="term" value="F:3'-5' DNA helicase activity"/>
    <property type="evidence" value="ECO:0007669"/>
    <property type="project" value="UniProtKB-EC"/>
</dbReference>
<feature type="binding site" evidence="10">
    <location>
        <begin position="21"/>
        <end position="28"/>
    </location>
    <ligand>
        <name>ATP</name>
        <dbReference type="ChEBI" id="CHEBI:30616"/>
    </ligand>
</feature>
<comment type="catalytic activity">
    <reaction evidence="9">
        <text>ATP + H2O = ADP + phosphate + H(+)</text>
        <dbReference type="Rhea" id="RHEA:13065"/>
        <dbReference type="ChEBI" id="CHEBI:15377"/>
        <dbReference type="ChEBI" id="CHEBI:15378"/>
        <dbReference type="ChEBI" id="CHEBI:30616"/>
        <dbReference type="ChEBI" id="CHEBI:43474"/>
        <dbReference type="ChEBI" id="CHEBI:456216"/>
        <dbReference type="EC" id="5.6.2.4"/>
    </reaction>
</comment>
<dbReference type="OrthoDB" id="5905204at2"/>
<evidence type="ECO:0000313" key="14">
    <source>
        <dbReference type="Proteomes" id="UP000008291"/>
    </source>
</evidence>
<keyword evidence="2 10" id="KW-0378">Hydrolase</keyword>
<dbReference type="InterPro" id="IPR027417">
    <property type="entry name" value="P-loop_NTPase"/>
</dbReference>
<accession>Q3SMQ5</accession>
<evidence type="ECO:0000256" key="4">
    <source>
        <dbReference type="ARBA" id="ARBA00022840"/>
    </source>
</evidence>
<evidence type="ECO:0000256" key="7">
    <source>
        <dbReference type="ARBA" id="ARBA00034808"/>
    </source>
</evidence>
<evidence type="ECO:0000313" key="13">
    <source>
        <dbReference type="EMBL" id="AAZ95986.1"/>
    </source>
</evidence>
<dbReference type="Pfam" id="PF12705">
    <property type="entry name" value="PDDEXK_1"/>
    <property type="match status" value="1"/>
</dbReference>
<evidence type="ECO:0000256" key="3">
    <source>
        <dbReference type="ARBA" id="ARBA00022806"/>
    </source>
</evidence>
<proteinExistence type="predicted"/>
<dbReference type="STRING" id="292415.Tbd_0033"/>
<dbReference type="PROSITE" id="PS51217">
    <property type="entry name" value="UVRD_HELICASE_CTER"/>
    <property type="match status" value="1"/>
</dbReference>
<name>Q3SMQ5_THIDA</name>
<dbReference type="AlphaFoldDB" id="Q3SMQ5"/>
<dbReference type="InterPro" id="IPR014016">
    <property type="entry name" value="UvrD-like_ATP-bd"/>
</dbReference>
<evidence type="ECO:0000259" key="12">
    <source>
        <dbReference type="PROSITE" id="PS51217"/>
    </source>
</evidence>
<keyword evidence="4 10" id="KW-0067">ATP-binding</keyword>
<dbReference type="PROSITE" id="PS51198">
    <property type="entry name" value="UVRD_HELICASE_ATP_BIND"/>
    <property type="match status" value="1"/>
</dbReference>
<keyword evidence="3 10" id="KW-0347">Helicase</keyword>
<keyword evidence="1 10" id="KW-0547">Nucleotide-binding</keyword>
<dbReference type="GO" id="GO:0005829">
    <property type="term" value="C:cytosol"/>
    <property type="evidence" value="ECO:0007669"/>
    <property type="project" value="TreeGrafter"/>
</dbReference>
<dbReference type="HOGENOM" id="CLU_001114_0_0_4"/>
<dbReference type="eggNOG" id="COG1074">
    <property type="taxonomic scope" value="Bacteria"/>
</dbReference>
<sequence length="1089" mass="119358">MREALDAAIALSPNRSAVVEACAGSGKTWLLVSRMLRLLLAGAAPSELLAITFTRKAAQEMTDRLHEWLRVLALADDATVRAFLREREVPADEIDALLPRARGLLEAVLSAQPGPTVTTFHGWFLDLLKRAPLEAGLPWGAPLLERESELLNEVRERLFARWAAAPASPEGAALLALLASLGEHNLRALLRNFIAARIEWQAFARDQADPVGYALGELQHCLQSELDADPVAAFWADPALRARVGRLGEALEKGSETERKKALAIREAIDAADVVQLRGLILKKDGERLAKKANASTLAALGAEADTFLRDYASVEDALEALARHQTDLRIRELNRHGLLLGHALFTAYQDAKRRQGVIDFADAEWLGCQLLMSEEYAPALAMKLDARYRHLLLDEFQDTNPLQWQALSTWLLEARGGGSEMTVFMVGDPKQAIYRFRRGEARVFDAATDFLHSHFEAARFSTDMTRRLAPPVVAALNPVFAGVTGFAEHRHAPQNAERPGALRVLPLQVEKTEPVTAGGLRNPLTTARTEAEDRVVDEEARVFARTLRDEILGRWGVIDKGTSRAAAPRDVIALVKKRTHLHVYERELEAARIPYITSRRGGLLNALEARDLVALIECLLLPHADLKLAHVLKSPIFDCSDDDLLSVFAPQPDAGARGWERLLALAEAPHATAEAARAARLLPRWRERCGTLPVHDLLDHIYCEGDVEARYAAAVPPARRPQVEANLRAFMQLALTQDAGRYPTLAGFVRELASLIDDADASPDEGLAADGADAVRLLTIHGAKGLEAPIVWLLGGSDRPHGESYGVLAPWPPDAPAPLHFSLFGKQDERGAGRQGSFDEEKTLAEREADNLLYVALTRAEQALIVSGDAGKNAWVQRVEAAWHALDLPADLPVAAEAGTHNIELRTPIEAPPIGRRVASPGHNAAAASGEFFHACLEVHAPPGAPRKLAELAMHLGLEREHARIEAEARALLARPELAHLFDPARYRRAYNELALLDRDGRLQRADRVVEGEDAVWLVDYKMGEQSRLLSDTALAEAHRAQLAGYRSLLAALYPHKPVHAVLLLADGRLVEVDTDVANPLSFLEPRP</sequence>
<dbReference type="InterPro" id="IPR014017">
    <property type="entry name" value="DNA_helicase_UvrD-like_C"/>
</dbReference>
<evidence type="ECO:0000256" key="6">
    <source>
        <dbReference type="ARBA" id="ARBA00034617"/>
    </source>
</evidence>
<dbReference type="RefSeq" id="WP_011310546.1">
    <property type="nucleotide sequence ID" value="NC_007404.1"/>
</dbReference>
<reference evidence="13 14" key="1">
    <citation type="journal article" date="2006" name="J. Bacteriol.">
        <title>The genome sequence of the obligately chemolithoautotrophic, facultatively anaerobic bacterium Thiobacillus denitrificans.</title>
        <authorList>
            <person name="Beller H.R."/>
            <person name="Chain P.S."/>
            <person name="Letain T.E."/>
            <person name="Chakicherla A."/>
            <person name="Larimer F.W."/>
            <person name="Richardson P.M."/>
            <person name="Coleman M.A."/>
            <person name="Wood A.P."/>
            <person name="Kelly D.P."/>
        </authorList>
    </citation>
    <scope>NUCLEOTIDE SEQUENCE [LARGE SCALE GENOMIC DNA]</scope>
    <source>
        <strain evidence="13 14">ATCC 25259</strain>
    </source>
</reference>
<dbReference type="GO" id="GO:0016787">
    <property type="term" value="F:hydrolase activity"/>
    <property type="evidence" value="ECO:0007669"/>
    <property type="project" value="UniProtKB-UniRule"/>
</dbReference>
<comment type="catalytic activity">
    <reaction evidence="6">
        <text>Couples ATP hydrolysis with the unwinding of duplex DNA by translocating in the 3'-5' direction.</text>
        <dbReference type="EC" id="5.6.2.4"/>
    </reaction>
</comment>
<dbReference type="SUPFAM" id="SSF52540">
    <property type="entry name" value="P-loop containing nucleoside triphosphate hydrolases"/>
    <property type="match status" value="1"/>
</dbReference>
<dbReference type="PANTHER" id="PTHR11070:SF2">
    <property type="entry name" value="ATP-DEPENDENT DNA HELICASE SRS2"/>
    <property type="match status" value="1"/>
</dbReference>
<dbReference type="GO" id="GO:0005524">
    <property type="term" value="F:ATP binding"/>
    <property type="evidence" value="ECO:0007669"/>
    <property type="project" value="UniProtKB-UniRule"/>
</dbReference>
<organism evidence="13 14">
    <name type="scientific">Thiobacillus denitrificans (strain ATCC 25259 / T1)</name>
    <dbReference type="NCBI Taxonomy" id="292415"/>
    <lineage>
        <taxon>Bacteria</taxon>
        <taxon>Pseudomonadati</taxon>
        <taxon>Pseudomonadota</taxon>
        <taxon>Betaproteobacteria</taxon>
        <taxon>Nitrosomonadales</taxon>
        <taxon>Thiobacillaceae</taxon>
        <taxon>Thiobacillus</taxon>
    </lineage>
</organism>
<dbReference type="GO" id="GO:0033202">
    <property type="term" value="C:DNA helicase complex"/>
    <property type="evidence" value="ECO:0007669"/>
    <property type="project" value="TreeGrafter"/>
</dbReference>